<protein>
    <submittedName>
        <fullName evidence="7">Uncharacterized protein</fullName>
    </submittedName>
</protein>
<comment type="caution">
    <text evidence="7">The sequence shown here is derived from an EMBL/GenBank/DDBJ whole genome shotgun (WGS) entry which is preliminary data.</text>
</comment>
<dbReference type="GO" id="GO:0007051">
    <property type="term" value="P:spindle organization"/>
    <property type="evidence" value="ECO:0007669"/>
    <property type="project" value="TreeGrafter"/>
</dbReference>
<dbReference type="Proteomes" id="UP001054902">
    <property type="component" value="Unassembled WGS sequence"/>
</dbReference>
<dbReference type="InterPro" id="IPR000048">
    <property type="entry name" value="IQ_motif_EF-hand-BS"/>
</dbReference>
<gene>
    <name evidence="7" type="ORF">CTEN210_14578</name>
</gene>
<accession>A0AAD3D5Z8</accession>
<dbReference type="Pfam" id="PF00612">
    <property type="entry name" value="IQ"/>
    <property type="match status" value="4"/>
</dbReference>
<name>A0AAD3D5Z8_9STRA</name>
<evidence type="ECO:0000256" key="4">
    <source>
        <dbReference type="ARBA" id="ARBA00022860"/>
    </source>
</evidence>
<dbReference type="GO" id="GO:0005737">
    <property type="term" value="C:cytoplasm"/>
    <property type="evidence" value="ECO:0007669"/>
    <property type="project" value="UniProtKB-SubCell"/>
</dbReference>
<dbReference type="EMBL" id="BLLK01000060">
    <property type="protein sequence ID" value="GFH58102.1"/>
    <property type="molecule type" value="Genomic_DNA"/>
</dbReference>
<dbReference type="GO" id="GO:0000922">
    <property type="term" value="C:spindle pole"/>
    <property type="evidence" value="ECO:0007669"/>
    <property type="project" value="TreeGrafter"/>
</dbReference>
<evidence type="ECO:0000256" key="2">
    <source>
        <dbReference type="ARBA" id="ARBA00022490"/>
    </source>
</evidence>
<evidence type="ECO:0000313" key="7">
    <source>
        <dbReference type="EMBL" id="GFH58102.1"/>
    </source>
</evidence>
<organism evidence="7 8">
    <name type="scientific">Chaetoceros tenuissimus</name>
    <dbReference type="NCBI Taxonomy" id="426638"/>
    <lineage>
        <taxon>Eukaryota</taxon>
        <taxon>Sar</taxon>
        <taxon>Stramenopiles</taxon>
        <taxon>Ochrophyta</taxon>
        <taxon>Bacillariophyta</taxon>
        <taxon>Coscinodiscophyceae</taxon>
        <taxon>Chaetocerotophycidae</taxon>
        <taxon>Chaetocerotales</taxon>
        <taxon>Chaetocerotaceae</taxon>
        <taxon>Chaetoceros</taxon>
    </lineage>
</organism>
<dbReference type="PANTHER" id="PTHR22706">
    <property type="entry name" value="ASSEMBLY FACTOR FOR SPINDLE MICROTUBULES"/>
    <property type="match status" value="1"/>
</dbReference>
<evidence type="ECO:0000256" key="3">
    <source>
        <dbReference type="ARBA" id="ARBA00022737"/>
    </source>
</evidence>
<dbReference type="InterPro" id="IPR051185">
    <property type="entry name" value="ASPM"/>
</dbReference>
<evidence type="ECO:0000256" key="1">
    <source>
        <dbReference type="ARBA" id="ARBA00004496"/>
    </source>
</evidence>
<feature type="compositionally biased region" description="Basic and acidic residues" evidence="6">
    <location>
        <begin position="58"/>
        <end position="67"/>
    </location>
</feature>
<sequence length="529" mass="62482">MKLKLHKTKSNKKIYFPQFETNKSNGLSESKELDSFYISSFVQHEALETNKPSIQAKANERKMLESKRRSRGMKMIQQSPYQSKARRKTGKKSKVEIRSKRMEAYFLINRNEIEASIVIQTLWRSILARRRLHNVAMQRLAAITIQSFYRSVVARVWVHEWVEKLNYYIPKCQAQLRRRLATKKWNKRLECMHSSALVIQKSIRMFLGKRRAIRHQRHVAALCIQMYYRRYNFGNRCEARMRNSKATVIQRVMRRIIAMNFVKKRSIEFNSASLLIQKCWRGRVARVRRNRILISNWDERTNEHIMMVEALIERYEYELTVFEKTTNKHTLLENLEGAKAAYKDATISLHTSLNNSKDLEKMKATMNTKDVAEGWEDEVEESIELERKNQTALKLDIVLKHGFVIQTSKKALYEVENLQKQIKAKNQELQSQRASLKSLFDKERRERQKIEEGLQKRKLVGDEKRMWNVNLVTASGKPKKHSKRSQKVHTKDEGTIPSFQGDVIDTIAHKNFLLQVEAFKAAYNKVFRL</sequence>
<feature type="region of interest" description="Disordered" evidence="6">
    <location>
        <begin position="58"/>
        <end position="94"/>
    </location>
</feature>
<feature type="coiled-coil region" evidence="5">
    <location>
        <begin position="408"/>
        <end position="446"/>
    </location>
</feature>
<keyword evidence="3" id="KW-0677">Repeat</keyword>
<keyword evidence="5" id="KW-0175">Coiled coil</keyword>
<dbReference type="GO" id="GO:0000278">
    <property type="term" value="P:mitotic cell cycle"/>
    <property type="evidence" value="ECO:0007669"/>
    <property type="project" value="TreeGrafter"/>
</dbReference>
<dbReference type="GO" id="GO:0051295">
    <property type="term" value="P:establishment of meiotic spindle localization"/>
    <property type="evidence" value="ECO:0007669"/>
    <property type="project" value="TreeGrafter"/>
</dbReference>
<keyword evidence="2" id="KW-0963">Cytoplasm</keyword>
<dbReference type="PANTHER" id="PTHR22706:SF1">
    <property type="entry name" value="ASSEMBLY FACTOR FOR SPINDLE MICROTUBULES"/>
    <property type="match status" value="1"/>
</dbReference>
<evidence type="ECO:0000256" key="6">
    <source>
        <dbReference type="SAM" id="MobiDB-lite"/>
    </source>
</evidence>
<keyword evidence="8" id="KW-1185">Reference proteome</keyword>
<evidence type="ECO:0000256" key="5">
    <source>
        <dbReference type="SAM" id="Coils"/>
    </source>
</evidence>
<dbReference type="PROSITE" id="PS50096">
    <property type="entry name" value="IQ"/>
    <property type="match status" value="1"/>
</dbReference>
<reference evidence="7 8" key="1">
    <citation type="journal article" date="2021" name="Sci. Rep.">
        <title>The genome of the diatom Chaetoceros tenuissimus carries an ancient integrated fragment of an extant virus.</title>
        <authorList>
            <person name="Hongo Y."/>
            <person name="Kimura K."/>
            <person name="Takaki Y."/>
            <person name="Yoshida Y."/>
            <person name="Baba S."/>
            <person name="Kobayashi G."/>
            <person name="Nagasaki K."/>
            <person name="Hano T."/>
            <person name="Tomaru Y."/>
        </authorList>
    </citation>
    <scope>NUCLEOTIDE SEQUENCE [LARGE SCALE GENOMIC DNA]</scope>
    <source>
        <strain evidence="7 8">NIES-3715</strain>
    </source>
</reference>
<evidence type="ECO:0000313" key="8">
    <source>
        <dbReference type="Proteomes" id="UP001054902"/>
    </source>
</evidence>
<keyword evidence="4" id="KW-0112">Calmodulin-binding</keyword>
<dbReference type="AlphaFoldDB" id="A0AAD3D5Z8"/>
<comment type="subcellular location">
    <subcellularLocation>
        <location evidence="1">Cytoplasm</location>
    </subcellularLocation>
</comment>
<dbReference type="Gene3D" id="1.20.5.190">
    <property type="match status" value="3"/>
</dbReference>
<proteinExistence type="predicted"/>
<dbReference type="GO" id="GO:0005516">
    <property type="term" value="F:calmodulin binding"/>
    <property type="evidence" value="ECO:0007669"/>
    <property type="project" value="UniProtKB-KW"/>
</dbReference>
<dbReference type="SMART" id="SM00015">
    <property type="entry name" value="IQ"/>
    <property type="match status" value="5"/>
</dbReference>